<dbReference type="Proteomes" id="UP000709295">
    <property type="component" value="Unassembled WGS sequence"/>
</dbReference>
<keyword evidence="6" id="KW-0843">Virulence</keyword>
<evidence type="ECO:0000256" key="1">
    <source>
        <dbReference type="ARBA" id="ARBA00004340"/>
    </source>
</evidence>
<proteinExistence type="inferred from homology"/>
<evidence type="ECO:0000256" key="6">
    <source>
        <dbReference type="ARBA" id="ARBA00023026"/>
    </source>
</evidence>
<reference evidence="8" key="1">
    <citation type="submission" date="2021-01" db="EMBL/GenBank/DDBJ databases">
        <title>Phytophthora aleatoria, a newly-described species from Pinus radiata is distinct from Phytophthora cactorum isolates based on comparative genomics.</title>
        <authorList>
            <person name="Mcdougal R."/>
            <person name="Panda P."/>
            <person name="Williams N."/>
            <person name="Studholme D.J."/>
        </authorList>
    </citation>
    <scope>NUCLEOTIDE SEQUENCE</scope>
    <source>
        <strain evidence="8">NZFS 4037</strain>
    </source>
</reference>
<protein>
    <recommendedName>
        <fullName evidence="7">RxLR effector PexRD54 WY domain-containing protein</fullName>
    </recommendedName>
</protein>
<evidence type="ECO:0000256" key="5">
    <source>
        <dbReference type="ARBA" id="ARBA00022729"/>
    </source>
</evidence>
<gene>
    <name evidence="8" type="ORF">JG688_00007401</name>
</gene>
<organism evidence="8 9">
    <name type="scientific">Phytophthora aleatoria</name>
    <dbReference type="NCBI Taxonomy" id="2496075"/>
    <lineage>
        <taxon>Eukaryota</taxon>
        <taxon>Sar</taxon>
        <taxon>Stramenopiles</taxon>
        <taxon>Oomycota</taxon>
        <taxon>Peronosporomycetes</taxon>
        <taxon>Peronosporales</taxon>
        <taxon>Peronosporaceae</taxon>
        <taxon>Phytophthora</taxon>
    </lineage>
</organism>
<accession>A0A8J5IK47</accession>
<dbReference type="InterPro" id="IPR054463">
    <property type="entry name" value="PexRD54_WY"/>
</dbReference>
<sequence>MQRHMFHVAQASSRKVMNTAWLNALETPVEVFTTLRLADNVLKERYRPDLIGWLRYSLDYTNGVGFSTKETVNILMKAPHKRDTDFGLLFLSLKRTH</sequence>
<keyword evidence="5" id="KW-0732">Signal</keyword>
<dbReference type="Pfam" id="PF22748">
    <property type="entry name" value="PexRD54_WY"/>
    <property type="match status" value="1"/>
</dbReference>
<dbReference type="GO" id="GO:0005576">
    <property type="term" value="C:extracellular region"/>
    <property type="evidence" value="ECO:0007669"/>
    <property type="project" value="UniProtKB-SubCell"/>
</dbReference>
<comment type="caution">
    <text evidence="8">The sequence shown here is derived from an EMBL/GenBank/DDBJ whole genome shotgun (WGS) entry which is preliminary data.</text>
</comment>
<evidence type="ECO:0000259" key="7">
    <source>
        <dbReference type="Pfam" id="PF22748"/>
    </source>
</evidence>
<evidence type="ECO:0000313" key="9">
    <source>
        <dbReference type="Proteomes" id="UP000709295"/>
    </source>
</evidence>
<evidence type="ECO:0000256" key="4">
    <source>
        <dbReference type="ARBA" id="ARBA00022525"/>
    </source>
</evidence>
<comment type="subcellular location">
    <subcellularLocation>
        <location evidence="1">Host cell</location>
    </subcellularLocation>
    <subcellularLocation>
        <location evidence="2">Secreted</location>
    </subcellularLocation>
</comment>
<comment type="similarity">
    <text evidence="3">Belongs to the RxLR effector family.</text>
</comment>
<dbReference type="EMBL" id="JAENGY010000351">
    <property type="protein sequence ID" value="KAG6965125.1"/>
    <property type="molecule type" value="Genomic_DNA"/>
</dbReference>
<feature type="domain" description="RxLR effector PexRD54 WY" evidence="7">
    <location>
        <begin position="17"/>
        <end position="56"/>
    </location>
</feature>
<dbReference type="AlphaFoldDB" id="A0A8J5IK47"/>
<evidence type="ECO:0000256" key="2">
    <source>
        <dbReference type="ARBA" id="ARBA00004613"/>
    </source>
</evidence>
<keyword evidence="4" id="KW-0964">Secreted</keyword>
<evidence type="ECO:0000313" key="8">
    <source>
        <dbReference type="EMBL" id="KAG6965125.1"/>
    </source>
</evidence>
<name>A0A8J5IK47_9STRA</name>
<keyword evidence="9" id="KW-1185">Reference proteome</keyword>
<evidence type="ECO:0000256" key="3">
    <source>
        <dbReference type="ARBA" id="ARBA00010400"/>
    </source>
</evidence>
<dbReference type="GO" id="GO:0043657">
    <property type="term" value="C:host cell"/>
    <property type="evidence" value="ECO:0007669"/>
    <property type="project" value="UniProtKB-SubCell"/>
</dbReference>